<sequence length="122" mass="14637">MSESSDEESRLYDALEAASEASYKFRTSSQLEEVTNDYSSPSSIQRERYQIGQRISALYTQDDRWYPAKILSFTTLENGERKYTVRYKFHGNLEELESSHIRKRVNSKVRKRRKHHQKRRKR</sequence>
<name>A0A7R8D0T9_LEPSM</name>
<dbReference type="EMBL" id="HG994584">
    <property type="protein sequence ID" value="CAF2944344.1"/>
    <property type="molecule type" value="Genomic_DNA"/>
</dbReference>
<feature type="region of interest" description="Disordered" evidence="1">
    <location>
        <begin position="100"/>
        <end position="122"/>
    </location>
</feature>
<accession>A0A7R8D0T9</accession>
<dbReference type="SUPFAM" id="SSF63748">
    <property type="entry name" value="Tudor/PWWP/MBT"/>
    <property type="match status" value="1"/>
</dbReference>
<dbReference type="Pfam" id="PF00567">
    <property type="entry name" value="TUDOR"/>
    <property type="match status" value="1"/>
</dbReference>
<evidence type="ECO:0000256" key="1">
    <source>
        <dbReference type="SAM" id="MobiDB-lite"/>
    </source>
</evidence>
<dbReference type="CDD" id="cd04508">
    <property type="entry name" value="Tudor_SF"/>
    <property type="match status" value="1"/>
</dbReference>
<reference evidence="2" key="1">
    <citation type="submission" date="2021-02" db="EMBL/GenBank/DDBJ databases">
        <authorList>
            <person name="Bekaert M."/>
        </authorList>
    </citation>
    <scope>NUCLEOTIDE SEQUENCE</scope>
    <source>
        <strain evidence="2">IoA-00</strain>
    </source>
</reference>
<dbReference type="OrthoDB" id="197400at2759"/>
<dbReference type="Proteomes" id="UP000675881">
    <property type="component" value="Chromosome 5"/>
</dbReference>
<feature type="compositionally biased region" description="Basic residues" evidence="1">
    <location>
        <begin position="101"/>
        <end position="122"/>
    </location>
</feature>
<dbReference type="InterPro" id="IPR002999">
    <property type="entry name" value="Tudor"/>
</dbReference>
<organism evidence="2 3">
    <name type="scientific">Lepeophtheirus salmonis</name>
    <name type="common">Salmon louse</name>
    <name type="synonym">Caligus salmonis</name>
    <dbReference type="NCBI Taxonomy" id="72036"/>
    <lineage>
        <taxon>Eukaryota</taxon>
        <taxon>Metazoa</taxon>
        <taxon>Ecdysozoa</taxon>
        <taxon>Arthropoda</taxon>
        <taxon>Crustacea</taxon>
        <taxon>Multicrustacea</taxon>
        <taxon>Hexanauplia</taxon>
        <taxon>Copepoda</taxon>
        <taxon>Siphonostomatoida</taxon>
        <taxon>Caligidae</taxon>
        <taxon>Lepeophtheirus</taxon>
    </lineage>
</organism>
<dbReference type="AlphaFoldDB" id="A0A7R8D0T9"/>
<protein>
    <submittedName>
        <fullName evidence="2">(salmon louse) hypothetical protein</fullName>
    </submittedName>
</protein>
<dbReference type="PROSITE" id="PS50304">
    <property type="entry name" value="TUDOR"/>
    <property type="match status" value="1"/>
</dbReference>
<evidence type="ECO:0000313" key="3">
    <source>
        <dbReference type="Proteomes" id="UP000675881"/>
    </source>
</evidence>
<gene>
    <name evidence="2" type="ORF">LSAA_9549</name>
</gene>
<proteinExistence type="predicted"/>
<evidence type="ECO:0000313" key="2">
    <source>
        <dbReference type="EMBL" id="CAF2944344.1"/>
    </source>
</evidence>
<keyword evidence="3" id="KW-1185">Reference proteome</keyword>
<dbReference type="Gene3D" id="2.30.30.140">
    <property type="match status" value="1"/>
</dbReference>